<protein>
    <submittedName>
        <fullName evidence="2">Uncharacterized protein</fullName>
    </submittedName>
</protein>
<evidence type="ECO:0000313" key="3">
    <source>
        <dbReference type="Proteomes" id="UP000075809"/>
    </source>
</evidence>
<dbReference type="AlphaFoldDB" id="A0A151WK99"/>
<name>A0A151WK99_9HYME</name>
<feature type="region of interest" description="Disordered" evidence="1">
    <location>
        <begin position="64"/>
        <end position="84"/>
    </location>
</feature>
<organism evidence="2 3">
    <name type="scientific">Mycetomoellerius zeteki</name>
    <dbReference type="NCBI Taxonomy" id="64791"/>
    <lineage>
        <taxon>Eukaryota</taxon>
        <taxon>Metazoa</taxon>
        <taxon>Ecdysozoa</taxon>
        <taxon>Arthropoda</taxon>
        <taxon>Hexapoda</taxon>
        <taxon>Insecta</taxon>
        <taxon>Pterygota</taxon>
        <taxon>Neoptera</taxon>
        <taxon>Endopterygota</taxon>
        <taxon>Hymenoptera</taxon>
        <taxon>Apocrita</taxon>
        <taxon>Aculeata</taxon>
        <taxon>Formicoidea</taxon>
        <taxon>Formicidae</taxon>
        <taxon>Myrmicinae</taxon>
        <taxon>Mycetomoellerius</taxon>
    </lineage>
</organism>
<gene>
    <name evidence="2" type="ORF">ALC60_12631</name>
</gene>
<dbReference type="Proteomes" id="UP000075809">
    <property type="component" value="Unassembled WGS sequence"/>
</dbReference>
<evidence type="ECO:0000256" key="1">
    <source>
        <dbReference type="SAM" id="MobiDB-lite"/>
    </source>
</evidence>
<feature type="compositionally biased region" description="Acidic residues" evidence="1">
    <location>
        <begin position="64"/>
        <end position="83"/>
    </location>
</feature>
<accession>A0A151WK99</accession>
<evidence type="ECO:0000313" key="2">
    <source>
        <dbReference type="EMBL" id="KYQ48303.1"/>
    </source>
</evidence>
<reference evidence="2 3" key="1">
    <citation type="submission" date="2015-09" db="EMBL/GenBank/DDBJ databases">
        <title>Trachymyrmex zeteki WGS genome.</title>
        <authorList>
            <person name="Nygaard S."/>
            <person name="Hu H."/>
            <person name="Boomsma J."/>
            <person name="Zhang G."/>
        </authorList>
    </citation>
    <scope>NUCLEOTIDE SEQUENCE [LARGE SCALE GENOMIC DNA]</scope>
    <source>
        <strain evidence="2">Tzet28-1</strain>
        <tissue evidence="2">Whole body</tissue>
    </source>
</reference>
<proteinExistence type="predicted"/>
<dbReference type="EMBL" id="KQ983012">
    <property type="protein sequence ID" value="KYQ48303.1"/>
    <property type="molecule type" value="Genomic_DNA"/>
</dbReference>
<keyword evidence="3" id="KW-1185">Reference proteome</keyword>
<sequence length="100" mass="11491">MEKKIYCLIGERCKRIILHFRFENISLCELAHNGNAKVNSLLGRKSMVGHLGNRMCILNVSQDYDDYDDDDDDNDDDDDDDSQENFIQNDAVMHALTVHA</sequence>